<accession>A0ABP7ZIT2</accession>
<organism evidence="1 2">
    <name type="scientific">Gryllotalpicola daejeonensis</name>
    <dbReference type="NCBI Taxonomy" id="993087"/>
    <lineage>
        <taxon>Bacteria</taxon>
        <taxon>Bacillati</taxon>
        <taxon>Actinomycetota</taxon>
        <taxon>Actinomycetes</taxon>
        <taxon>Micrococcales</taxon>
        <taxon>Microbacteriaceae</taxon>
        <taxon>Gryllotalpicola</taxon>
    </lineage>
</organism>
<dbReference type="RefSeq" id="WP_344790971.1">
    <property type="nucleotide sequence ID" value="NZ_BAABBV010000001.1"/>
</dbReference>
<reference evidence="1" key="1">
    <citation type="journal article" date="2014" name="Int. J. Syst. Evol. Microbiol.">
        <title>Complete genome of a new Firmicutes species belonging to the dominant human colonic microbiota ('Ruminococcus bicirculans') reveals two chromosomes and a selective capacity to utilize plant glucans.</title>
        <authorList>
            <consortium name="NISC Comparative Sequencing Program"/>
            <person name="Wegmann U."/>
            <person name="Louis P."/>
            <person name="Goesmann A."/>
            <person name="Henrissat B."/>
            <person name="Duncan S.H."/>
            <person name="Flint H.J."/>
        </authorList>
    </citation>
    <scope>NUCLEOTIDE SEQUENCE</scope>
    <source>
        <strain evidence="1">JCM 17590</strain>
    </source>
</reference>
<proteinExistence type="predicted"/>
<name>A0ABP7ZIT2_9MICO</name>
<reference evidence="1" key="2">
    <citation type="submission" date="2023-12" db="EMBL/GenBank/DDBJ databases">
        <authorList>
            <person name="Sun Q."/>
            <person name="Inoue M."/>
        </authorList>
    </citation>
    <scope>NUCLEOTIDE SEQUENCE</scope>
    <source>
        <strain evidence="1">JCM 17590</strain>
    </source>
</reference>
<evidence type="ECO:0000313" key="2">
    <source>
        <dbReference type="Proteomes" id="UP001415169"/>
    </source>
</evidence>
<dbReference type="EMBL" id="BAABBV010000001">
    <property type="protein sequence ID" value="GAA4159261.1"/>
    <property type="molecule type" value="Genomic_DNA"/>
</dbReference>
<keyword evidence="2" id="KW-1185">Reference proteome</keyword>
<dbReference type="Proteomes" id="UP001415169">
    <property type="component" value="Unassembled WGS sequence"/>
</dbReference>
<evidence type="ECO:0000313" key="1">
    <source>
        <dbReference type="EMBL" id="GAA4159261.1"/>
    </source>
</evidence>
<sequence>MAERKGFWGFYQKANRIVRTFTGPADIGAGHPEAPEVRSAAAKCPICGNPMSAHTVLRADDQREPTRLVCPVAA</sequence>
<protein>
    <submittedName>
        <fullName evidence="1">Uncharacterized protein</fullName>
    </submittedName>
</protein>
<comment type="caution">
    <text evidence="1">The sequence shown here is derived from an EMBL/GenBank/DDBJ whole genome shotgun (WGS) entry which is preliminary data.</text>
</comment>
<gene>
    <name evidence="1" type="ORF">GCM10022286_13360</name>
</gene>